<accession>A0ABT6DG54</accession>
<keyword evidence="2" id="KW-0732">Signal</keyword>
<organism evidence="4 5">
    <name type="scientific">Bdellovibrio svalbardensis</name>
    <dbReference type="NCBI Taxonomy" id="2972972"/>
    <lineage>
        <taxon>Bacteria</taxon>
        <taxon>Pseudomonadati</taxon>
        <taxon>Bdellovibrionota</taxon>
        <taxon>Bdellovibrionia</taxon>
        <taxon>Bdellovibrionales</taxon>
        <taxon>Pseudobdellovibrionaceae</taxon>
        <taxon>Bdellovibrio</taxon>
    </lineage>
</organism>
<feature type="chain" id="PRO_5045879877" evidence="2">
    <location>
        <begin position="24"/>
        <end position="1518"/>
    </location>
</feature>
<dbReference type="PROSITE" id="PS51688">
    <property type="entry name" value="ICA"/>
    <property type="match status" value="1"/>
</dbReference>
<dbReference type="EMBL" id="JANRMI010000002">
    <property type="protein sequence ID" value="MDG0815834.1"/>
    <property type="molecule type" value="Genomic_DNA"/>
</dbReference>
<feature type="signal peptide" evidence="2">
    <location>
        <begin position="1"/>
        <end position="23"/>
    </location>
</feature>
<dbReference type="Proteomes" id="UP001152321">
    <property type="component" value="Unassembled WGS sequence"/>
</dbReference>
<evidence type="ECO:0000256" key="2">
    <source>
        <dbReference type="SAM" id="SignalP"/>
    </source>
</evidence>
<sequence length="1518" mass="152997">MKSFATCTLLALLVIFTAWSAHAAPNSLTYQGRILKADGSALEFNSVSFSFEVTSPDGLCVIYREQINGINMTNSGGVFDVAIGSGTKSFPAAPTFKLLDSFVNSGSVSCDGGATYSPAFDDIRKLRVQFHDGTGWKVISPDSEIRSVPFAGHALTASKLGSYSSSAFVLKTGIPTCTTGTFLSWNGSVLTCEAVAGASGGTVTSVTSTNPYLTVVTGTSTPALTLNVGTTANTVAAGDDARLSDSRTPTGSAGGDLSNTYPNPKVAKIQGVAVATTLPNSGEFFKYNGSQWVPSGITTSDVAGLTASLSSYLTQSYFNTAIASAACTANQTMYWNSATGNFLCQNINVGVAGDVSGSIGAVSVNKLKGVGIDFSVAPTNGQVLRFNGTNWVPGADNNSGGTVTGVTSANSDITVAGTTAPVLTLNSGVTGGAGDANKIAKLDASGLIPSAMLPNHDVSKLTSGVLPIARGGTNSSTALVGNRVMASSGTAIVEAAAITANRALISNASGIPTHSAVTDTELGYLSGVTSSVQTQINSKVSGSGWTNYSVMGVDGSGALTAIPGSVAGSFLTWTAAGPVWTAATVDTFSQYALLAGRAGGQVLNGSTAASGNLTLDSTANATKGYVLLAPTGGNVGIGTSAPVANLEVKKASGWPNFRLASGDAGVTIELNSVGATASDGMIQYGSTKALSFYTDYQSSASPDLTILAAGNVGVGTNSPAAKFDVNGDFVLRGMAAPAVSVAGQGRIYYDSGANKFKVSQNAGAYVDLVGGGGAGTVTSVTSANADISVATGTSTPVLTLNTGTGPSQIVKLDASSRLPAVDGSQLTGLTATQIPNLDAAKITTGTLPVARGGTGLTTGTSGGIPYFSAATTMTSSGVLAANGVVLGGGAGAAPTTTTAGTADQVLRIPGAGGAPAFGAIDLTKAAAVTGVLPIANGGTGVSSLAANRLVGTNGTGTAQQAVTCTLNQILSFDASGNYGCYNVSSIYAGFTNGGNSFGATSNLGNNDNFDLNIKTNNLTRMTVQAGGKVGIGTTSPGSLLTVNGAALLGKASTNYTGTSAGAILGNGTSNPTLIFDASSTSIANLNWNNGILTFGKCGVVDCSSLSPYFSIDTGTNIANFSNTNSLRAGNGYGSAATPTFSFGTTTTVGMFNPAANVLSFATSSSERVRIDASGNVGIGLTSPVEKLHIVGNETAAGMNRAAIRLEDTGIGASWNLVLNGTASADGSNKFSINQTGMGSRFVIDSSGDVGIGTTSPNDKLQVIGAATFYADVVGGVGRVLSIGNDLNVHDIGVANTIGLRGAAAAGEAGLQFGSGGATVYGKSGNIGIGTTTPAVPLDVVGAGGTPMRLKNTTSGGAFWQMGPDSVNNFVIYNSVGTGMYITNGATTWTANSDRRIKRNIELIPNSLNKLSEINGVTYWYKTDPKNESRRVGVIAQDVQKVLPEAVSEKNGILGVRYPELIPLVINAIKEFYAEFKAQSSEQSRKIASLEEENLRLKVEIQETKKAVCELNPKAKICN</sequence>
<evidence type="ECO:0000259" key="3">
    <source>
        <dbReference type="PROSITE" id="PS51688"/>
    </source>
</evidence>
<dbReference type="InterPro" id="IPR030392">
    <property type="entry name" value="S74_ICA"/>
</dbReference>
<feature type="coiled-coil region" evidence="1">
    <location>
        <begin position="1472"/>
        <end position="1506"/>
    </location>
</feature>
<dbReference type="Pfam" id="PF13884">
    <property type="entry name" value="Peptidase_S74"/>
    <property type="match status" value="1"/>
</dbReference>
<reference evidence="4" key="1">
    <citation type="submission" date="2022-08" db="EMBL/GenBank/DDBJ databases">
        <title>Novel Bdellovibrio Species Isolated from Svalbard: Designation Bdellovibrio svalbardensis.</title>
        <authorList>
            <person name="Mitchell R.J."/>
            <person name="Choi S.Y."/>
        </authorList>
    </citation>
    <scope>NUCLEOTIDE SEQUENCE</scope>
    <source>
        <strain evidence="4">PAP01</strain>
    </source>
</reference>
<comment type="caution">
    <text evidence="4">The sequence shown here is derived from an EMBL/GenBank/DDBJ whole genome shotgun (WGS) entry which is preliminary data.</text>
</comment>
<protein>
    <submittedName>
        <fullName evidence="4">Tail fiber domain-containing protein</fullName>
    </submittedName>
</protein>
<keyword evidence="5" id="KW-1185">Reference proteome</keyword>
<evidence type="ECO:0000313" key="4">
    <source>
        <dbReference type="EMBL" id="MDG0815834.1"/>
    </source>
</evidence>
<evidence type="ECO:0000256" key="1">
    <source>
        <dbReference type="SAM" id="Coils"/>
    </source>
</evidence>
<feature type="domain" description="Peptidase S74" evidence="3">
    <location>
        <begin position="1392"/>
        <end position="1482"/>
    </location>
</feature>
<proteinExistence type="predicted"/>
<evidence type="ECO:0000313" key="5">
    <source>
        <dbReference type="Proteomes" id="UP001152321"/>
    </source>
</evidence>
<keyword evidence="1" id="KW-0175">Coiled coil</keyword>
<name>A0ABT6DG54_9BACT</name>
<gene>
    <name evidence="4" type="ORF">NWE73_05645</name>
</gene>
<dbReference type="RefSeq" id="WP_277577313.1">
    <property type="nucleotide sequence ID" value="NZ_JANRMI010000002.1"/>
</dbReference>